<dbReference type="GO" id="GO:0046872">
    <property type="term" value="F:metal ion binding"/>
    <property type="evidence" value="ECO:0007669"/>
    <property type="project" value="UniProtKB-KW"/>
</dbReference>
<feature type="binding site" evidence="10">
    <location>
        <position position="270"/>
    </location>
    <ligand>
        <name>Zn(2+)</name>
        <dbReference type="ChEBI" id="CHEBI:29105"/>
        <label>1</label>
    </ligand>
</feature>
<evidence type="ECO:0000256" key="5">
    <source>
        <dbReference type="ARBA" id="ARBA00022729"/>
    </source>
</evidence>
<dbReference type="GO" id="GO:0004767">
    <property type="term" value="F:sphingomyelin phosphodiesterase activity"/>
    <property type="evidence" value="ECO:0007669"/>
    <property type="project" value="UniProtKB-UniRule"/>
</dbReference>
<dbReference type="GO" id="GO:0016020">
    <property type="term" value="C:membrane"/>
    <property type="evidence" value="ECO:0007669"/>
    <property type="project" value="GOC"/>
</dbReference>
<gene>
    <name evidence="14" type="ORF">JDV02_003084</name>
</gene>
<feature type="disulfide bond" evidence="11">
    <location>
        <begin position="116"/>
        <end position="125"/>
    </location>
</feature>
<dbReference type="InterPro" id="IPR029052">
    <property type="entry name" value="Metallo-depent_PP-like"/>
</dbReference>
<dbReference type="RefSeq" id="XP_047840148.1">
    <property type="nucleotide sequence ID" value="XM_047984175.1"/>
</dbReference>
<keyword evidence="6 9" id="KW-0378">Hydrolase</keyword>
<dbReference type="GO" id="GO:0005576">
    <property type="term" value="C:extracellular region"/>
    <property type="evidence" value="ECO:0007669"/>
    <property type="project" value="UniProtKB-SubCell"/>
</dbReference>
<keyword evidence="15" id="KW-1185">Reference proteome</keyword>
<evidence type="ECO:0000256" key="8">
    <source>
        <dbReference type="ARBA" id="ARBA00023180"/>
    </source>
</evidence>
<dbReference type="GO" id="GO:0006685">
    <property type="term" value="P:sphingomyelin catabolic process"/>
    <property type="evidence" value="ECO:0007669"/>
    <property type="project" value="UniProtKB-UniRule"/>
</dbReference>
<dbReference type="KEGG" id="ptkz:JDV02_003084"/>
<dbReference type="Pfam" id="PF19272">
    <property type="entry name" value="ASMase_C"/>
    <property type="match status" value="1"/>
</dbReference>
<comment type="similarity">
    <text evidence="2 9">Belongs to the acid sphingomyelinase family.</text>
</comment>
<evidence type="ECO:0000313" key="15">
    <source>
        <dbReference type="Proteomes" id="UP000829364"/>
    </source>
</evidence>
<feature type="binding site" evidence="10">
    <location>
        <position position="308"/>
    </location>
    <ligand>
        <name>Zn(2+)</name>
        <dbReference type="ChEBI" id="CHEBI:29105"/>
        <label>2</label>
    </ligand>
</feature>
<proteinExistence type="inferred from homology"/>
<dbReference type="OrthoDB" id="282973at2759"/>
<keyword evidence="5" id="KW-0732">Signal</keyword>
<dbReference type="GeneID" id="72065044"/>
<evidence type="ECO:0000256" key="11">
    <source>
        <dbReference type="PIRSR" id="PIRSR000948-2"/>
    </source>
</evidence>
<dbReference type="InterPro" id="IPR045473">
    <property type="entry name" value="ASM_C"/>
</dbReference>
<evidence type="ECO:0000256" key="6">
    <source>
        <dbReference type="ARBA" id="ARBA00022801"/>
    </source>
</evidence>
<dbReference type="InterPro" id="IPR041805">
    <property type="entry name" value="ASMase/PPN1_MPP"/>
</dbReference>
<feature type="binding site" evidence="10">
    <location>
        <position position="201"/>
    </location>
    <ligand>
        <name>Zn(2+)</name>
        <dbReference type="ChEBI" id="CHEBI:29105"/>
        <label>1</label>
    </ligand>
</feature>
<sequence length="661" mass="74182">MVDLRARLFPCCNMLHSHIRRFFFFTHLTMRLRVLGRFMAISLLGVCNASVPHLNSTLPANHTAVEQYESEGFVRDIWDKLKTTASCAACQDILVPVKALAFVGDGPFIKVLQSLCKLVKNSEMCDGSFALEGPIIADVFRKMKIGSRASQSFCATFLGLCEYPDVVPWTVPFPSTKPARGRPKPSGGKKPLRVVHYSDIHIDPLYVPGSSTKCDKLICCRSDDQSRENRSPAGPYGDHNCDTPISLEESMFNAIKELVPDAAFAIFTGDVVDHAIWNTSRPYVENSIEQAYGTMNHTLKMVYGTAGNHEMHPANAFQPGSQSTWAYKILAENWSQWIDEAAARNAARIGAYSTKFLGGNLRIISLNTNLYDRHNFWMYENIDVKDPNLQIEWLVKELEDAERAGENVYIIGHLPIGFKDALQDWSNYLDQVFKRYSSTIAAMFFGHTHVDHFEISYTDYSSRSASNAFMTSYIAPSLTPTSGMPSFRVYDVDPDTFGVLDATTYIADMADASFQQGPTWSKLYSAKEAYGKAITPPVTDPSAVLTPAFWHNVTESFRLDSGLFRQYMSRKSRGWQEGSCDDDCKSLELCQLRSARSQDNCVKPKFGFHLKKRIASEDHGEHDECGVPLFAEIFHTLSESEKTLVAFLDMIRKAQVETETP</sequence>
<comment type="subcellular location">
    <subcellularLocation>
        <location evidence="1">Secreted</location>
    </subcellularLocation>
</comment>
<evidence type="ECO:0000256" key="10">
    <source>
        <dbReference type="PIRSR" id="PIRSR000948-1"/>
    </source>
</evidence>
<dbReference type="PANTHER" id="PTHR10340">
    <property type="entry name" value="SPHINGOMYELIN PHOSPHODIESTERASE"/>
    <property type="match status" value="1"/>
</dbReference>
<keyword evidence="8" id="KW-0325">Glycoprotein</keyword>
<feature type="disulfide bond" evidence="11">
    <location>
        <begin position="580"/>
        <end position="584"/>
    </location>
</feature>
<evidence type="ECO:0000256" key="7">
    <source>
        <dbReference type="ARBA" id="ARBA00022833"/>
    </source>
</evidence>
<dbReference type="InterPro" id="IPR004843">
    <property type="entry name" value="Calcineurin-like_PHP"/>
</dbReference>
<feature type="disulfide bond" evidence="11">
    <location>
        <begin position="87"/>
        <end position="161"/>
    </location>
</feature>
<dbReference type="Pfam" id="PF00149">
    <property type="entry name" value="Metallophos"/>
    <property type="match status" value="1"/>
</dbReference>
<evidence type="ECO:0000259" key="12">
    <source>
        <dbReference type="Pfam" id="PF00149"/>
    </source>
</evidence>
<name>A0A9Q8V9D0_9HYPO</name>
<feature type="binding site" evidence="10">
    <location>
        <position position="447"/>
    </location>
    <ligand>
        <name>Zn(2+)</name>
        <dbReference type="ChEBI" id="CHEBI:29105"/>
        <label>2</label>
    </ligand>
</feature>
<dbReference type="GO" id="GO:0016798">
    <property type="term" value="F:hydrolase activity, acting on glycosyl bonds"/>
    <property type="evidence" value="ECO:0007669"/>
    <property type="project" value="UniProtKB-KW"/>
</dbReference>
<evidence type="ECO:0000256" key="1">
    <source>
        <dbReference type="ARBA" id="ARBA00004613"/>
    </source>
</evidence>
<keyword evidence="7 10" id="KW-0862">Zinc</keyword>
<keyword evidence="11" id="KW-1015">Disulfide bond</keyword>
<accession>A0A9Q8V9D0</accession>
<evidence type="ECO:0000259" key="13">
    <source>
        <dbReference type="Pfam" id="PF19272"/>
    </source>
</evidence>
<evidence type="ECO:0000256" key="2">
    <source>
        <dbReference type="ARBA" id="ARBA00008234"/>
    </source>
</evidence>
<dbReference type="InterPro" id="IPR011160">
    <property type="entry name" value="Sphingomy_PDE"/>
</dbReference>
<organism evidence="14 15">
    <name type="scientific">Purpureocillium takamizusanense</name>
    <dbReference type="NCBI Taxonomy" id="2060973"/>
    <lineage>
        <taxon>Eukaryota</taxon>
        <taxon>Fungi</taxon>
        <taxon>Dikarya</taxon>
        <taxon>Ascomycota</taxon>
        <taxon>Pezizomycotina</taxon>
        <taxon>Sordariomycetes</taxon>
        <taxon>Hypocreomycetidae</taxon>
        <taxon>Hypocreales</taxon>
        <taxon>Ophiocordycipitaceae</taxon>
        <taxon>Purpureocillium</taxon>
    </lineage>
</organism>
<comment type="cofactor">
    <cofactor evidence="10">
        <name>Zn(2+)</name>
        <dbReference type="ChEBI" id="CHEBI:29105"/>
    </cofactor>
    <text evidence="10">Binds 2 Zn(2+) ions per subunit.</text>
</comment>
<dbReference type="CDD" id="cd00842">
    <property type="entry name" value="MPP_ASMase"/>
    <property type="match status" value="1"/>
</dbReference>
<dbReference type="SUPFAM" id="SSF56300">
    <property type="entry name" value="Metallo-dependent phosphatases"/>
    <property type="match status" value="1"/>
</dbReference>
<feature type="binding site" evidence="10">
    <location>
        <position position="270"/>
    </location>
    <ligand>
        <name>Zn(2+)</name>
        <dbReference type="ChEBI" id="CHEBI:29105"/>
        <label>2</label>
    </ligand>
</feature>
<feature type="binding site" evidence="10">
    <location>
        <position position="413"/>
    </location>
    <ligand>
        <name>Zn(2+)</name>
        <dbReference type="ChEBI" id="CHEBI:29105"/>
        <label>2</label>
    </ligand>
</feature>
<dbReference type="PIRSF" id="PIRSF000948">
    <property type="entry name" value="Sphingomy_PDE"/>
    <property type="match status" value="1"/>
</dbReference>
<keyword evidence="9" id="KW-0326">Glycosidase</keyword>
<evidence type="ECO:0000256" key="3">
    <source>
        <dbReference type="ARBA" id="ARBA00022525"/>
    </source>
</evidence>
<comment type="function">
    <text evidence="9">Converts sphingomyelin to ceramide.</text>
</comment>
<reference evidence="14" key="1">
    <citation type="submission" date="2021-11" db="EMBL/GenBank/DDBJ databases">
        <title>Purpureocillium_takamizusanense_genome.</title>
        <authorList>
            <person name="Nguyen N.-H."/>
        </authorList>
    </citation>
    <scope>NUCLEOTIDE SEQUENCE</scope>
    <source>
        <strain evidence="14">PT3</strain>
    </source>
</reference>
<dbReference type="Proteomes" id="UP000829364">
    <property type="component" value="Chromosome 2"/>
</dbReference>
<evidence type="ECO:0000256" key="4">
    <source>
        <dbReference type="ARBA" id="ARBA00022723"/>
    </source>
</evidence>
<feature type="domain" description="Sphingomyelin phosphodiesterase C-terminal" evidence="13">
    <location>
        <begin position="480"/>
        <end position="603"/>
    </location>
</feature>
<dbReference type="EMBL" id="CP086355">
    <property type="protein sequence ID" value="UNI16667.1"/>
    <property type="molecule type" value="Genomic_DNA"/>
</dbReference>
<keyword evidence="3" id="KW-0964">Secreted</keyword>
<dbReference type="Gene3D" id="3.60.21.10">
    <property type="match status" value="1"/>
</dbReference>
<feature type="domain" description="Calcineurin-like phosphoesterase" evidence="12">
    <location>
        <begin position="192"/>
        <end position="450"/>
    </location>
</feature>
<feature type="binding site" evidence="10">
    <location>
        <position position="199"/>
    </location>
    <ligand>
        <name>Zn(2+)</name>
        <dbReference type="ChEBI" id="CHEBI:29105"/>
        <label>1</label>
    </ligand>
</feature>
<feature type="disulfide bond" evidence="11">
    <location>
        <begin position="214"/>
        <end position="219"/>
    </location>
</feature>
<evidence type="ECO:0000256" key="9">
    <source>
        <dbReference type="PIRNR" id="PIRNR000948"/>
    </source>
</evidence>
<keyword evidence="4 10" id="KW-0479">Metal-binding</keyword>
<evidence type="ECO:0000313" key="14">
    <source>
        <dbReference type="EMBL" id="UNI16667.1"/>
    </source>
</evidence>
<dbReference type="AlphaFoldDB" id="A0A9Q8V9D0"/>
<protein>
    <recommendedName>
        <fullName evidence="9">Sphingomyelin phosphodiesterase</fullName>
    </recommendedName>
</protein>
<feature type="binding site" evidence="10">
    <location>
        <position position="449"/>
    </location>
    <ligand>
        <name>Zn(2+)</name>
        <dbReference type="ChEBI" id="CHEBI:29105"/>
        <label>1</label>
    </ligand>
</feature>
<dbReference type="PANTHER" id="PTHR10340:SF34">
    <property type="entry name" value="SPHINGOMYELIN PHOSPHODIESTERASE"/>
    <property type="match status" value="1"/>
</dbReference>
<feature type="disulfide bond" evidence="11">
    <location>
        <begin position="220"/>
        <end position="241"/>
    </location>
</feature>